<dbReference type="EMBL" id="JBHRYC010000103">
    <property type="protein sequence ID" value="MFC3639832.1"/>
    <property type="molecule type" value="Genomic_DNA"/>
</dbReference>
<dbReference type="InterPro" id="IPR035093">
    <property type="entry name" value="RelE/ParE_toxin_dom_sf"/>
</dbReference>
<proteinExistence type="inferred from homology"/>
<dbReference type="InterPro" id="IPR028344">
    <property type="entry name" value="ParE1/4"/>
</dbReference>
<dbReference type="PANTHER" id="PTHR33755:SF9">
    <property type="entry name" value="TOXIN PARE1"/>
    <property type="match status" value="1"/>
</dbReference>
<dbReference type="Gene3D" id="3.30.2310.20">
    <property type="entry name" value="RelE-like"/>
    <property type="match status" value="1"/>
</dbReference>
<dbReference type="RefSeq" id="WP_191321175.1">
    <property type="nucleotide sequence ID" value="NZ_BNCG01000048.1"/>
</dbReference>
<evidence type="ECO:0000313" key="4">
    <source>
        <dbReference type="EMBL" id="MFC3639832.1"/>
    </source>
</evidence>
<protein>
    <recommendedName>
        <fullName evidence="3">Toxin</fullName>
    </recommendedName>
</protein>
<dbReference type="PANTHER" id="PTHR33755">
    <property type="entry name" value="TOXIN PARE1-RELATED"/>
    <property type="match status" value="1"/>
</dbReference>
<keyword evidence="2" id="KW-1277">Toxin-antitoxin system</keyword>
<comment type="caution">
    <text evidence="4">The sequence shown here is derived from an EMBL/GenBank/DDBJ whole genome shotgun (WGS) entry which is preliminary data.</text>
</comment>
<organism evidence="4 5">
    <name type="scientific">Camelimonas fluminis</name>
    <dbReference type="NCBI Taxonomy" id="1576911"/>
    <lineage>
        <taxon>Bacteria</taxon>
        <taxon>Pseudomonadati</taxon>
        <taxon>Pseudomonadota</taxon>
        <taxon>Alphaproteobacteria</taxon>
        <taxon>Hyphomicrobiales</taxon>
        <taxon>Chelatococcaceae</taxon>
        <taxon>Camelimonas</taxon>
    </lineage>
</organism>
<dbReference type="Proteomes" id="UP001595704">
    <property type="component" value="Unassembled WGS sequence"/>
</dbReference>
<sequence length="96" mass="10999">MKRILLTPAAQADMEGIWDYSLEHWGASQADRYTDDIRDALVALASGQKQGRKATVRAGYQKFLLGAHMLYFREDADMITVVRILHSRMDAEKHLY</sequence>
<dbReference type="InterPro" id="IPR051803">
    <property type="entry name" value="TA_system_RelE-like_toxin"/>
</dbReference>
<keyword evidence="5" id="KW-1185">Reference proteome</keyword>
<evidence type="ECO:0000256" key="2">
    <source>
        <dbReference type="ARBA" id="ARBA00022649"/>
    </source>
</evidence>
<accession>A0ABV7UMQ1</accession>
<dbReference type="PIRSF" id="PIRSF029218">
    <property type="entry name" value="ParE"/>
    <property type="match status" value="1"/>
</dbReference>
<gene>
    <name evidence="4" type="ORF">ACFONL_21045</name>
</gene>
<evidence type="ECO:0000256" key="1">
    <source>
        <dbReference type="ARBA" id="ARBA00006226"/>
    </source>
</evidence>
<reference evidence="5" key="1">
    <citation type="journal article" date="2019" name="Int. J. Syst. Evol. Microbiol.">
        <title>The Global Catalogue of Microorganisms (GCM) 10K type strain sequencing project: providing services to taxonomists for standard genome sequencing and annotation.</title>
        <authorList>
            <consortium name="The Broad Institute Genomics Platform"/>
            <consortium name="The Broad Institute Genome Sequencing Center for Infectious Disease"/>
            <person name="Wu L."/>
            <person name="Ma J."/>
        </authorList>
    </citation>
    <scope>NUCLEOTIDE SEQUENCE [LARGE SCALE GENOMIC DNA]</scope>
    <source>
        <strain evidence="5">KCTC 42282</strain>
    </source>
</reference>
<dbReference type="Pfam" id="PF05016">
    <property type="entry name" value="ParE_toxin"/>
    <property type="match status" value="1"/>
</dbReference>
<evidence type="ECO:0000256" key="3">
    <source>
        <dbReference type="PIRNR" id="PIRNR029218"/>
    </source>
</evidence>
<dbReference type="InterPro" id="IPR007712">
    <property type="entry name" value="RelE/ParE_toxin"/>
</dbReference>
<evidence type="ECO:0000313" key="5">
    <source>
        <dbReference type="Proteomes" id="UP001595704"/>
    </source>
</evidence>
<comment type="similarity">
    <text evidence="1 3">Belongs to the RelE toxin family.</text>
</comment>
<name>A0ABV7UMQ1_9HYPH</name>